<gene>
    <name evidence="1" type="ORF">SDC9_93092</name>
</gene>
<reference evidence="1" key="1">
    <citation type="submission" date="2019-08" db="EMBL/GenBank/DDBJ databases">
        <authorList>
            <person name="Kucharzyk K."/>
            <person name="Murdoch R.W."/>
            <person name="Higgins S."/>
            <person name="Loffler F."/>
        </authorList>
    </citation>
    <scope>NUCLEOTIDE SEQUENCE</scope>
</reference>
<organism evidence="1">
    <name type="scientific">bioreactor metagenome</name>
    <dbReference type="NCBI Taxonomy" id="1076179"/>
    <lineage>
        <taxon>unclassified sequences</taxon>
        <taxon>metagenomes</taxon>
        <taxon>ecological metagenomes</taxon>
    </lineage>
</organism>
<protein>
    <submittedName>
        <fullName evidence="1">Uncharacterized protein</fullName>
    </submittedName>
</protein>
<dbReference type="EMBL" id="VSSQ01011260">
    <property type="protein sequence ID" value="MPM46392.1"/>
    <property type="molecule type" value="Genomic_DNA"/>
</dbReference>
<evidence type="ECO:0000313" key="1">
    <source>
        <dbReference type="EMBL" id="MPM46392.1"/>
    </source>
</evidence>
<sequence>MHALETLASADLAVVGGQAAAGVERDEGAAGSLGSLAADGDGEGRATVVVESARGGGAGLDGGDGAHDRPFLDSGILCLIFQRIGTGIVTDKPAKARLRCAGEFLYPLFITGSARRHPLSKGIHGI</sequence>
<name>A0A645A039_9ZZZZ</name>
<proteinExistence type="predicted"/>
<comment type="caution">
    <text evidence="1">The sequence shown here is derived from an EMBL/GenBank/DDBJ whole genome shotgun (WGS) entry which is preliminary data.</text>
</comment>
<dbReference type="AlphaFoldDB" id="A0A645A039"/>
<accession>A0A645A039</accession>